<reference evidence="7 8" key="1">
    <citation type="submission" date="2012-05" db="EMBL/GenBank/DDBJ databases">
        <title>Genome sequence of Nitritalea halalkaliphila LW7.</title>
        <authorList>
            <person name="Jangir P.K."/>
            <person name="Singh A."/>
            <person name="Shivaji S."/>
            <person name="Sharma R."/>
        </authorList>
    </citation>
    <scope>NUCLEOTIDE SEQUENCE [LARGE SCALE GENOMIC DNA]</scope>
    <source>
        <strain evidence="7 8">LW7</strain>
    </source>
</reference>
<evidence type="ECO:0000256" key="4">
    <source>
        <dbReference type="ARBA" id="ARBA00023163"/>
    </source>
</evidence>
<dbReference type="RefSeq" id="WP_009057029.1">
    <property type="nucleotide sequence ID" value="NZ_AJYA01000058.1"/>
</dbReference>
<sequence>MSSTYPNRTDQELLHCLQQGDSAALAELMERYKGLLFTVARHIVPVEAEAEELVADFFIGLWEREEALVLHGTFKLYATISVKNAALNVLKKRRLPTAPFTAEDTEIRHLEAHDLADDALRMRELKEEIDTFMGTLPRQRKLIFDLSRFQGMRHEEIATLLHLHPKTVANQVALAVQELAKHFQLKG</sequence>
<evidence type="ECO:0000259" key="5">
    <source>
        <dbReference type="Pfam" id="PF04542"/>
    </source>
</evidence>
<comment type="similarity">
    <text evidence="1">Belongs to the sigma-70 factor family. ECF subfamily.</text>
</comment>
<dbReference type="AlphaFoldDB" id="I5BVN3"/>
<dbReference type="SUPFAM" id="SSF88659">
    <property type="entry name" value="Sigma3 and sigma4 domains of RNA polymerase sigma factors"/>
    <property type="match status" value="1"/>
</dbReference>
<dbReference type="NCBIfam" id="TIGR02937">
    <property type="entry name" value="sigma70-ECF"/>
    <property type="match status" value="1"/>
</dbReference>
<dbReference type="SUPFAM" id="SSF88946">
    <property type="entry name" value="Sigma2 domain of RNA polymerase sigma factors"/>
    <property type="match status" value="1"/>
</dbReference>
<proteinExistence type="inferred from homology"/>
<keyword evidence="8" id="KW-1185">Reference proteome</keyword>
<dbReference type="PANTHER" id="PTHR43133:SF46">
    <property type="entry name" value="RNA POLYMERASE SIGMA-70 FACTOR ECF SUBFAMILY"/>
    <property type="match status" value="1"/>
</dbReference>
<dbReference type="Proteomes" id="UP000005551">
    <property type="component" value="Unassembled WGS sequence"/>
</dbReference>
<evidence type="ECO:0000256" key="2">
    <source>
        <dbReference type="ARBA" id="ARBA00023015"/>
    </source>
</evidence>
<keyword evidence="3" id="KW-0731">Sigma factor</keyword>
<feature type="domain" description="RNA polymerase sigma-70 region 2" evidence="5">
    <location>
        <begin position="28"/>
        <end position="94"/>
    </location>
</feature>
<dbReference type="InterPro" id="IPR039425">
    <property type="entry name" value="RNA_pol_sigma-70-like"/>
</dbReference>
<dbReference type="STRING" id="1189621.A3SI_17604"/>
<evidence type="ECO:0000256" key="1">
    <source>
        <dbReference type="ARBA" id="ARBA00010641"/>
    </source>
</evidence>
<dbReference type="InterPro" id="IPR013325">
    <property type="entry name" value="RNA_pol_sigma_r2"/>
</dbReference>
<dbReference type="EMBL" id="AJYA01000058">
    <property type="protein sequence ID" value="EIM73635.1"/>
    <property type="molecule type" value="Genomic_DNA"/>
</dbReference>
<evidence type="ECO:0000256" key="3">
    <source>
        <dbReference type="ARBA" id="ARBA00023082"/>
    </source>
</evidence>
<dbReference type="InterPro" id="IPR013324">
    <property type="entry name" value="RNA_pol_sigma_r3/r4-like"/>
</dbReference>
<dbReference type="Gene3D" id="1.10.1740.10">
    <property type="match status" value="1"/>
</dbReference>
<organism evidence="7 8">
    <name type="scientific">Nitritalea halalkaliphila LW7</name>
    <dbReference type="NCBI Taxonomy" id="1189621"/>
    <lineage>
        <taxon>Bacteria</taxon>
        <taxon>Pseudomonadati</taxon>
        <taxon>Bacteroidota</taxon>
        <taxon>Cytophagia</taxon>
        <taxon>Cytophagales</taxon>
        <taxon>Cyclobacteriaceae</taxon>
        <taxon>Nitritalea</taxon>
    </lineage>
</organism>
<dbReference type="InterPro" id="IPR036388">
    <property type="entry name" value="WH-like_DNA-bd_sf"/>
</dbReference>
<evidence type="ECO:0000313" key="7">
    <source>
        <dbReference type="EMBL" id="EIM73635.1"/>
    </source>
</evidence>
<feature type="domain" description="RNA polymerase sigma factor 70 region 4 type 2" evidence="6">
    <location>
        <begin position="127"/>
        <end position="179"/>
    </location>
</feature>
<dbReference type="PANTHER" id="PTHR43133">
    <property type="entry name" value="RNA POLYMERASE ECF-TYPE SIGMA FACTO"/>
    <property type="match status" value="1"/>
</dbReference>
<gene>
    <name evidence="7" type="ORF">A3SI_17604</name>
</gene>
<dbReference type="Gene3D" id="1.10.10.10">
    <property type="entry name" value="Winged helix-like DNA-binding domain superfamily/Winged helix DNA-binding domain"/>
    <property type="match status" value="1"/>
</dbReference>
<dbReference type="Pfam" id="PF04542">
    <property type="entry name" value="Sigma70_r2"/>
    <property type="match status" value="1"/>
</dbReference>
<evidence type="ECO:0000259" key="6">
    <source>
        <dbReference type="Pfam" id="PF08281"/>
    </source>
</evidence>
<dbReference type="GO" id="GO:0006352">
    <property type="term" value="P:DNA-templated transcription initiation"/>
    <property type="evidence" value="ECO:0007669"/>
    <property type="project" value="InterPro"/>
</dbReference>
<comment type="caution">
    <text evidence="7">The sequence shown here is derived from an EMBL/GenBank/DDBJ whole genome shotgun (WGS) entry which is preliminary data.</text>
</comment>
<name>I5BVN3_9BACT</name>
<dbReference type="InterPro" id="IPR014284">
    <property type="entry name" value="RNA_pol_sigma-70_dom"/>
</dbReference>
<dbReference type="InterPro" id="IPR007627">
    <property type="entry name" value="RNA_pol_sigma70_r2"/>
</dbReference>
<keyword evidence="2" id="KW-0805">Transcription regulation</keyword>
<dbReference type="GO" id="GO:0016987">
    <property type="term" value="F:sigma factor activity"/>
    <property type="evidence" value="ECO:0007669"/>
    <property type="project" value="UniProtKB-KW"/>
</dbReference>
<dbReference type="OrthoDB" id="1524077at2"/>
<dbReference type="Pfam" id="PF08281">
    <property type="entry name" value="Sigma70_r4_2"/>
    <property type="match status" value="1"/>
</dbReference>
<protein>
    <submittedName>
        <fullName evidence="7">ECF subfamily RNA polymerase sigma-24 subunit</fullName>
    </submittedName>
</protein>
<dbReference type="InterPro" id="IPR013249">
    <property type="entry name" value="RNA_pol_sigma70_r4_t2"/>
</dbReference>
<evidence type="ECO:0000313" key="8">
    <source>
        <dbReference type="Proteomes" id="UP000005551"/>
    </source>
</evidence>
<keyword evidence="4" id="KW-0804">Transcription</keyword>
<dbReference type="GO" id="GO:0003677">
    <property type="term" value="F:DNA binding"/>
    <property type="evidence" value="ECO:0007669"/>
    <property type="project" value="InterPro"/>
</dbReference>
<accession>I5BVN3</accession>